<accession>A0A1B3Z649</accession>
<dbReference type="EMBL" id="CP014168">
    <property type="protein sequence ID" value="AOH82904.1"/>
    <property type="molecule type" value="Genomic_DNA"/>
</dbReference>
<dbReference type="RefSeq" id="WP_069203488.1">
    <property type="nucleotide sequence ID" value="NZ_CP014168.1"/>
</dbReference>
<dbReference type="Proteomes" id="UP000094256">
    <property type="component" value="Chromosome"/>
</dbReference>
<evidence type="ECO:0000313" key="1">
    <source>
        <dbReference type="EMBL" id="AOH82904.1"/>
    </source>
</evidence>
<sequence length="277" mass="30425">MTDLLIHSMAEFSDLIFASLERARARHIVEIGAEHGGMSHLLADYARAVEGHLTSIDPAPQPAFTAWAAATPVVTHIAAPSLDVIDDVRDVDAWIIDGDHNYYTVFHELLAIDAACTRDGKPLLAFLHDVSWPTGRRDMYYAPDRIPAAFRHPHEFGAGAMLDRVELVPGQGFRGDRHWAMANRSGGPRNGVLTAVEDYIAHVGSAGRTLAFAHIPAVFGLGVVFDVDAAWSADVAAIVAPFHDNALLAAVEHNRLRNYLKVIEWQDRAARDRAFRQ</sequence>
<dbReference type="OrthoDB" id="2469560at2"/>
<dbReference type="SUPFAM" id="SSF53335">
    <property type="entry name" value="S-adenosyl-L-methionine-dependent methyltransferases"/>
    <property type="match status" value="1"/>
</dbReference>
<proteinExistence type="predicted"/>
<organism evidence="1 2">
    <name type="scientific">Sphingomonas panacis</name>
    <dbReference type="NCBI Taxonomy" id="1560345"/>
    <lineage>
        <taxon>Bacteria</taxon>
        <taxon>Pseudomonadati</taxon>
        <taxon>Pseudomonadota</taxon>
        <taxon>Alphaproteobacteria</taxon>
        <taxon>Sphingomonadales</taxon>
        <taxon>Sphingomonadaceae</taxon>
        <taxon>Sphingomonas</taxon>
    </lineage>
</organism>
<evidence type="ECO:0000313" key="2">
    <source>
        <dbReference type="Proteomes" id="UP000094256"/>
    </source>
</evidence>
<keyword evidence="2" id="KW-1185">Reference proteome</keyword>
<dbReference type="STRING" id="1560345.AWL63_01845"/>
<dbReference type="Pfam" id="PF13578">
    <property type="entry name" value="Methyltransf_24"/>
    <property type="match status" value="1"/>
</dbReference>
<dbReference type="KEGG" id="span:AWL63_01845"/>
<dbReference type="AlphaFoldDB" id="A0A1B3Z649"/>
<dbReference type="InterPro" id="IPR029063">
    <property type="entry name" value="SAM-dependent_MTases_sf"/>
</dbReference>
<protein>
    <recommendedName>
        <fullName evidence="3">Class I SAM-dependent methyltransferase</fullName>
    </recommendedName>
</protein>
<evidence type="ECO:0008006" key="3">
    <source>
        <dbReference type="Google" id="ProtNLM"/>
    </source>
</evidence>
<name>A0A1B3Z649_9SPHN</name>
<gene>
    <name evidence="1" type="ORF">AWL63_01845</name>
</gene>
<reference evidence="1 2" key="1">
    <citation type="submission" date="2016-01" db="EMBL/GenBank/DDBJ databases">
        <title>Complete genome and mega plasmid sequence of Sphingomonas panacis DCY99 elicits systemic resistance in rice to Xanthomonas oryzae.</title>
        <authorList>
            <person name="Kim Y.J."/>
            <person name="Yang D.C."/>
            <person name="Sing P."/>
        </authorList>
    </citation>
    <scope>NUCLEOTIDE SEQUENCE [LARGE SCALE GENOMIC DNA]</scope>
    <source>
        <strain evidence="1 2">DCY99</strain>
    </source>
</reference>
<dbReference type="Gene3D" id="3.40.50.150">
    <property type="entry name" value="Vaccinia Virus protein VP39"/>
    <property type="match status" value="1"/>
</dbReference>